<feature type="region of interest" description="Disordered" evidence="5">
    <location>
        <begin position="1"/>
        <end position="26"/>
    </location>
</feature>
<dbReference type="PANTHER" id="PTHR37534">
    <property type="entry name" value="TRANSCRIPTIONAL ACTIVATOR PROTEIN UGA3"/>
    <property type="match status" value="1"/>
</dbReference>
<evidence type="ECO:0000313" key="7">
    <source>
        <dbReference type="EMBL" id="RDK41030.1"/>
    </source>
</evidence>
<keyword evidence="3" id="KW-0804">Transcription</keyword>
<proteinExistence type="predicted"/>
<dbReference type="SUPFAM" id="SSF57701">
    <property type="entry name" value="Zn2/Cys6 DNA-binding domain"/>
    <property type="match status" value="1"/>
</dbReference>
<evidence type="ECO:0000313" key="8">
    <source>
        <dbReference type="Proteomes" id="UP000254937"/>
    </source>
</evidence>
<keyword evidence="8" id="KW-1185">Reference proteome</keyword>
<keyword evidence="1" id="KW-0805">Transcription regulation</keyword>
<dbReference type="AlphaFoldDB" id="A0A370PFS6"/>
<evidence type="ECO:0000256" key="3">
    <source>
        <dbReference type="ARBA" id="ARBA00023163"/>
    </source>
</evidence>
<evidence type="ECO:0000256" key="5">
    <source>
        <dbReference type="SAM" id="MobiDB-lite"/>
    </source>
</evidence>
<dbReference type="InterPro" id="IPR001138">
    <property type="entry name" value="Zn2Cys6_DnaBD"/>
</dbReference>
<dbReference type="EMBL" id="KZ851856">
    <property type="protein sequence ID" value="RDK41030.1"/>
    <property type="molecule type" value="Genomic_DNA"/>
</dbReference>
<dbReference type="PROSITE" id="PS00463">
    <property type="entry name" value="ZN2_CY6_FUNGAL_1"/>
    <property type="match status" value="1"/>
</dbReference>
<evidence type="ECO:0000256" key="2">
    <source>
        <dbReference type="ARBA" id="ARBA00023125"/>
    </source>
</evidence>
<feature type="compositionally biased region" description="Polar residues" evidence="5">
    <location>
        <begin position="147"/>
        <end position="161"/>
    </location>
</feature>
<evidence type="ECO:0000256" key="1">
    <source>
        <dbReference type="ARBA" id="ARBA00023015"/>
    </source>
</evidence>
<evidence type="ECO:0000256" key="4">
    <source>
        <dbReference type="ARBA" id="ARBA00023242"/>
    </source>
</evidence>
<gene>
    <name evidence="7" type="ORF">M752DRAFT_236113</name>
</gene>
<dbReference type="GO" id="GO:0000976">
    <property type="term" value="F:transcription cis-regulatory region binding"/>
    <property type="evidence" value="ECO:0007669"/>
    <property type="project" value="TreeGrafter"/>
</dbReference>
<feature type="domain" description="Zn(2)-C6 fungal-type" evidence="6">
    <location>
        <begin position="20"/>
        <end position="50"/>
    </location>
</feature>
<dbReference type="SMART" id="SM00066">
    <property type="entry name" value="GAL4"/>
    <property type="match status" value="1"/>
</dbReference>
<dbReference type="GO" id="GO:0005634">
    <property type="term" value="C:nucleus"/>
    <property type="evidence" value="ECO:0007669"/>
    <property type="project" value="TreeGrafter"/>
</dbReference>
<dbReference type="CDD" id="cd00067">
    <property type="entry name" value="GAL4"/>
    <property type="match status" value="1"/>
</dbReference>
<dbReference type="GO" id="GO:0045944">
    <property type="term" value="P:positive regulation of transcription by RNA polymerase II"/>
    <property type="evidence" value="ECO:0007669"/>
    <property type="project" value="TreeGrafter"/>
</dbReference>
<dbReference type="Proteomes" id="UP000254937">
    <property type="component" value="Unassembled WGS sequence"/>
</dbReference>
<sequence length="580" mass="65010">MSPNQHRRASRGESQRSRKGCPACRRRKIKCDEQKPECGQCLRSGRSCRIIDSLFRPHAYTLLTASSPRSPRPPRSLPRDSPVAGPSGVTESPNAPWEAATPPGGIIQRYTVVKPRRPANAVYETVLSDPRQPSIQATAEPPANHPYSDQQGSRELSQGHSQAPHAHCSLQGVAINDSYEHRCEVAFFLRCFSEGPGRWLDFSNATSYFSRYIVTLAELSPLVRYSACALAAKQLGHVKDPESSIQQTPCHQAMSKIFADTKLNFLWYGAKYYERAIRLLARQISHDDQSNCYMSPTCIYQSGLTPQSVDYNSHGDQEIAAATFRLLAACILIVSHKRTRLETNDLPVWRNLGGLPLDDSGALIIDYADDRHAEQILARALIRLLCQMVNANLKNILEWNWIHGELGRWHDLLPSSFLSPVKWPPPGPAETGEAAQQSTSAEFTHETWFSSDTCAIAMALYHMARMVLLINQPLEMFLQRLPHQLDLLGTYRSLQDELHQHASQIVAIAHGMPSKVVRKHLLQPLYVAGRCLHDVSDRRSLLGILGQIGDDLGAYTDYRQRDLCGEWGIPYEPVERDIVL</sequence>
<keyword evidence="4" id="KW-0539">Nucleus</keyword>
<reference evidence="7 8" key="1">
    <citation type="submission" date="2018-07" db="EMBL/GenBank/DDBJ databases">
        <title>Section-level genome sequencing of Aspergillus section Nigri to investigate inter- and intra-species variation.</title>
        <authorList>
            <consortium name="DOE Joint Genome Institute"/>
            <person name="Vesth T.C."/>
            <person name="Nybo J.L."/>
            <person name="Theobald S."/>
            <person name="Frisvad J.C."/>
            <person name="Larsen T.O."/>
            <person name="Nielsen K.F."/>
            <person name="Hoof J.B."/>
            <person name="Brandl J."/>
            <person name="Salamov A."/>
            <person name="Riley R."/>
            <person name="Gladden J.M."/>
            <person name="Phatale P."/>
            <person name="Nielsen M.T."/>
            <person name="Lyhne E.K."/>
            <person name="Kogle M.E."/>
            <person name="Strasser K."/>
            <person name="McDonnell E."/>
            <person name="Barry K."/>
            <person name="Clum A."/>
            <person name="Chen C."/>
            <person name="Nolan M."/>
            <person name="Sandor L."/>
            <person name="Kuo A."/>
            <person name="Lipzen A."/>
            <person name="Hainaut M."/>
            <person name="Drula E."/>
            <person name="Tsang A."/>
            <person name="Magnuson J.K."/>
            <person name="Henrissat B."/>
            <person name="Wiebenga A."/>
            <person name="Simmons B.A."/>
            <person name="Makela M.R."/>
            <person name="De vries R.P."/>
            <person name="Grigoriev I.V."/>
            <person name="Mortensen U.H."/>
            <person name="Baker S.E."/>
            <person name="Andersen M.R."/>
        </authorList>
    </citation>
    <scope>NUCLEOTIDE SEQUENCE [LARGE SCALE GENOMIC DNA]</scope>
    <source>
        <strain evidence="7 8">ATCC 13157</strain>
    </source>
</reference>
<dbReference type="Gene3D" id="4.10.240.10">
    <property type="entry name" value="Zn(2)-C6 fungal-type DNA-binding domain"/>
    <property type="match status" value="1"/>
</dbReference>
<dbReference type="InterPro" id="IPR036864">
    <property type="entry name" value="Zn2-C6_fun-type_DNA-bd_sf"/>
</dbReference>
<feature type="region of interest" description="Disordered" evidence="5">
    <location>
        <begin position="64"/>
        <end position="103"/>
    </location>
</feature>
<dbReference type="Pfam" id="PF00172">
    <property type="entry name" value="Zn_clus"/>
    <property type="match status" value="1"/>
</dbReference>
<name>A0A370PFS6_ASPPH</name>
<dbReference type="GO" id="GO:0000981">
    <property type="term" value="F:DNA-binding transcription factor activity, RNA polymerase II-specific"/>
    <property type="evidence" value="ECO:0007669"/>
    <property type="project" value="InterPro"/>
</dbReference>
<dbReference type="PANTHER" id="PTHR37534:SF9">
    <property type="entry name" value="ZN(II)2CYS6 TRANSCRIPTION FACTOR (EUROFUNG)"/>
    <property type="match status" value="1"/>
</dbReference>
<protein>
    <recommendedName>
        <fullName evidence="6">Zn(2)-C6 fungal-type domain-containing protein</fullName>
    </recommendedName>
</protein>
<dbReference type="PROSITE" id="PS50048">
    <property type="entry name" value="ZN2_CY6_FUNGAL_2"/>
    <property type="match status" value="1"/>
</dbReference>
<feature type="region of interest" description="Disordered" evidence="5">
    <location>
        <begin position="124"/>
        <end position="163"/>
    </location>
</feature>
<accession>A0A370PFS6</accession>
<dbReference type="GO" id="GO:0008270">
    <property type="term" value="F:zinc ion binding"/>
    <property type="evidence" value="ECO:0007669"/>
    <property type="project" value="InterPro"/>
</dbReference>
<evidence type="ECO:0000259" key="6">
    <source>
        <dbReference type="PROSITE" id="PS50048"/>
    </source>
</evidence>
<keyword evidence="2" id="KW-0238">DNA-binding</keyword>
<organism evidence="7 8">
    <name type="scientific">Aspergillus phoenicis ATCC 13157</name>
    <dbReference type="NCBI Taxonomy" id="1353007"/>
    <lineage>
        <taxon>Eukaryota</taxon>
        <taxon>Fungi</taxon>
        <taxon>Dikarya</taxon>
        <taxon>Ascomycota</taxon>
        <taxon>Pezizomycotina</taxon>
        <taxon>Eurotiomycetes</taxon>
        <taxon>Eurotiomycetidae</taxon>
        <taxon>Eurotiales</taxon>
        <taxon>Aspergillaceae</taxon>
        <taxon>Aspergillus</taxon>
    </lineage>
</organism>